<dbReference type="PANTHER" id="PTHR45566">
    <property type="entry name" value="HTH-TYPE TRANSCRIPTIONAL REGULATOR YHJB-RELATED"/>
    <property type="match status" value="1"/>
</dbReference>
<reference evidence="3 4" key="1">
    <citation type="submission" date="2017-12" db="EMBL/GenBank/DDBJ databases">
        <title>Confluentibacter flavum sp. nov., isolated from the saline lake.</title>
        <authorList>
            <person name="Yu L."/>
        </authorList>
    </citation>
    <scope>NUCLEOTIDE SEQUENCE [LARGE SCALE GENOMIC DNA]</scope>
    <source>
        <strain evidence="3 4">3B</strain>
    </source>
</reference>
<comment type="caution">
    <text evidence="3">The sequence shown here is derived from an EMBL/GenBank/DDBJ whole genome shotgun (WGS) entry which is preliminary data.</text>
</comment>
<dbReference type="AlphaFoldDB" id="A0A2N3HGY4"/>
<evidence type="ECO:0000256" key="1">
    <source>
        <dbReference type="PROSITE-ProRule" id="PRU00169"/>
    </source>
</evidence>
<dbReference type="GO" id="GO:0003677">
    <property type="term" value="F:DNA binding"/>
    <property type="evidence" value="ECO:0007669"/>
    <property type="project" value="UniProtKB-KW"/>
</dbReference>
<dbReference type="EMBL" id="PJEO01000051">
    <property type="protein sequence ID" value="PKQ44221.1"/>
    <property type="molecule type" value="Genomic_DNA"/>
</dbReference>
<dbReference type="Gene3D" id="1.10.10.10">
    <property type="entry name" value="Winged helix-like DNA-binding domain superfamily/Winged helix DNA-binding domain"/>
    <property type="match status" value="1"/>
</dbReference>
<evidence type="ECO:0000313" key="4">
    <source>
        <dbReference type="Proteomes" id="UP000233435"/>
    </source>
</evidence>
<organism evidence="3 4">
    <name type="scientific">Confluentibacter flavum</name>
    <dbReference type="NCBI Taxonomy" id="1909700"/>
    <lineage>
        <taxon>Bacteria</taxon>
        <taxon>Pseudomonadati</taxon>
        <taxon>Bacteroidota</taxon>
        <taxon>Flavobacteriia</taxon>
        <taxon>Flavobacteriales</taxon>
        <taxon>Flavobacteriaceae</taxon>
        <taxon>Confluentibacter</taxon>
    </lineage>
</organism>
<name>A0A2N3HGY4_9FLAO</name>
<keyword evidence="4" id="KW-1185">Reference proteome</keyword>
<gene>
    <name evidence="3" type="ORF">CSW08_14050</name>
</gene>
<dbReference type="GO" id="GO:0000160">
    <property type="term" value="P:phosphorelay signal transduction system"/>
    <property type="evidence" value="ECO:0007669"/>
    <property type="project" value="InterPro"/>
</dbReference>
<dbReference type="InterPro" id="IPR051015">
    <property type="entry name" value="EvgA-like"/>
</dbReference>
<keyword evidence="3" id="KW-0238">DNA-binding</keyword>
<keyword evidence="1" id="KW-0597">Phosphoprotein</keyword>
<dbReference type="InterPro" id="IPR036388">
    <property type="entry name" value="WH-like_DNA-bd_sf"/>
</dbReference>
<dbReference type="PROSITE" id="PS50110">
    <property type="entry name" value="RESPONSE_REGULATORY"/>
    <property type="match status" value="1"/>
</dbReference>
<dbReference type="InterPro" id="IPR058245">
    <property type="entry name" value="NreC/VraR/RcsB-like_REC"/>
</dbReference>
<dbReference type="OrthoDB" id="651456at2"/>
<dbReference type="Pfam" id="PF00072">
    <property type="entry name" value="Response_reg"/>
    <property type="match status" value="1"/>
</dbReference>
<sequence length="221" mass="25443">MSKKQYRILLVDDHPLITNAYENAFIAFEQENNIHFHIDIAHSFLSALNTLEKKRYDVVFLDVQMPTMEHEGLYSGEDLGARIRSQSQTTKIVIITTFNDNYRIHSIIEHVSPDGFLIKNDLTPKELELAISRILNNPPYYSKTVIQSMRQFISNDFILDKTDRKLLYYLSRGASLNEIANILSLSRAAIAKRKQHLKEVFNVEGGETLALLEKARDKGFI</sequence>
<proteinExistence type="predicted"/>
<dbReference type="InterPro" id="IPR001789">
    <property type="entry name" value="Sig_transdc_resp-reg_receiver"/>
</dbReference>
<dbReference type="Proteomes" id="UP000233435">
    <property type="component" value="Unassembled WGS sequence"/>
</dbReference>
<evidence type="ECO:0000259" key="2">
    <source>
        <dbReference type="PROSITE" id="PS50110"/>
    </source>
</evidence>
<dbReference type="SMART" id="SM00448">
    <property type="entry name" value="REC"/>
    <property type="match status" value="1"/>
</dbReference>
<dbReference type="SUPFAM" id="SSF52172">
    <property type="entry name" value="CheY-like"/>
    <property type="match status" value="1"/>
</dbReference>
<accession>A0A2N3HGY4</accession>
<dbReference type="CDD" id="cd17535">
    <property type="entry name" value="REC_NarL-like"/>
    <property type="match status" value="1"/>
</dbReference>
<evidence type="ECO:0000313" key="3">
    <source>
        <dbReference type="EMBL" id="PKQ44221.1"/>
    </source>
</evidence>
<dbReference type="RefSeq" id="WP_106660506.1">
    <property type="nucleotide sequence ID" value="NZ_PJEO01000051.1"/>
</dbReference>
<dbReference type="Gene3D" id="3.40.50.2300">
    <property type="match status" value="1"/>
</dbReference>
<dbReference type="InterPro" id="IPR011006">
    <property type="entry name" value="CheY-like_superfamily"/>
</dbReference>
<protein>
    <submittedName>
        <fullName evidence="3">DNA-binding response regulator</fullName>
    </submittedName>
</protein>
<dbReference type="PANTHER" id="PTHR45566:SF1">
    <property type="entry name" value="HTH-TYPE TRANSCRIPTIONAL REGULATOR YHJB-RELATED"/>
    <property type="match status" value="1"/>
</dbReference>
<feature type="domain" description="Response regulatory" evidence="2">
    <location>
        <begin position="7"/>
        <end position="134"/>
    </location>
</feature>
<feature type="modified residue" description="4-aspartylphosphate" evidence="1">
    <location>
        <position position="62"/>
    </location>
</feature>